<dbReference type="AlphaFoldDB" id="A0AAJ5VTM3"/>
<protein>
    <submittedName>
        <fullName evidence="2">DUF3883 domain-containing protein</fullName>
    </submittedName>
</protein>
<proteinExistence type="predicted"/>
<organism evidence="2 3">
    <name type="scientific">Candidatus Devosia phytovorans</name>
    <dbReference type="NCBI Taxonomy" id="3121372"/>
    <lineage>
        <taxon>Bacteria</taxon>
        <taxon>Pseudomonadati</taxon>
        <taxon>Pseudomonadota</taxon>
        <taxon>Alphaproteobacteria</taxon>
        <taxon>Hyphomicrobiales</taxon>
        <taxon>Devosiaceae</taxon>
        <taxon>Devosia</taxon>
    </lineage>
</organism>
<dbReference type="InterPro" id="IPR024975">
    <property type="entry name" value="NOV_C"/>
</dbReference>
<reference evidence="2" key="1">
    <citation type="submission" date="2023-03" db="EMBL/GenBank/DDBJ databases">
        <title>Andean soil-derived lignocellulolytic bacterial consortium as a source of novel taxa and putative plastic-active enzymes.</title>
        <authorList>
            <person name="Diaz-Garcia L."/>
            <person name="Chuvochina M."/>
            <person name="Feuerriegel G."/>
            <person name="Bunk B."/>
            <person name="Sproer C."/>
            <person name="Streit W.R."/>
            <person name="Rodriguez L.M."/>
            <person name="Overmann J."/>
            <person name="Jimenez D.J."/>
        </authorList>
    </citation>
    <scope>NUCLEOTIDE SEQUENCE</scope>
    <source>
        <strain evidence="2">MAG 4196</strain>
    </source>
</reference>
<sequence>MAEQTRQGEDWSAIELDAIIADYFAMLGDELAQRPYVKSHHRVALMQMTGRSAASVEFKHRNISAVLQELGLPWIWGYKPAPNYQDALFQAVDRYLTGHREFVENQPVASPPFAAIPDDIFTTMPTGTGRPRRASLERLIRKFDPVERDFRNRQLGRAGEEFVVEIERRRLITQDRADLAGKVRWVAMEDGDGAGFDIRSFDHQGRERLIEVKTTNGAAQTPFFMTRNELAVAQERSDHWHLYRVHLFAQKPKIFTVRPPLEAALRLDPETWRASPAG</sequence>
<dbReference type="EMBL" id="CP119312">
    <property type="protein sequence ID" value="WEK04589.1"/>
    <property type="molecule type" value="Genomic_DNA"/>
</dbReference>
<feature type="domain" description="Protein NO VEIN C-terminal" evidence="1">
    <location>
        <begin position="159"/>
        <end position="256"/>
    </location>
</feature>
<evidence type="ECO:0000313" key="3">
    <source>
        <dbReference type="Proteomes" id="UP001217476"/>
    </source>
</evidence>
<evidence type="ECO:0000259" key="1">
    <source>
        <dbReference type="Pfam" id="PF13020"/>
    </source>
</evidence>
<dbReference type="Proteomes" id="UP001217476">
    <property type="component" value="Chromosome"/>
</dbReference>
<gene>
    <name evidence="2" type="ORF">P0Y65_20835</name>
</gene>
<name>A0AAJ5VTM3_9HYPH</name>
<evidence type="ECO:0000313" key="2">
    <source>
        <dbReference type="EMBL" id="WEK04589.1"/>
    </source>
</evidence>
<accession>A0AAJ5VTM3</accession>
<dbReference type="Pfam" id="PF13020">
    <property type="entry name" value="NOV_C"/>
    <property type="match status" value="1"/>
</dbReference>